<evidence type="ECO:0000256" key="7">
    <source>
        <dbReference type="PROSITE-ProRule" id="PRU01393"/>
    </source>
</evidence>
<comment type="catalytic activity">
    <reaction evidence="1 7 8">
        <text>Thiol-dependent hydrolysis of ester, thioester, amide, peptide and isopeptide bonds formed by the C-terminal Gly of ubiquitin (a 76-residue protein attached to proteins as an intracellular targeting signal).</text>
        <dbReference type="EC" id="3.4.19.12"/>
    </reaction>
</comment>
<organism evidence="10 11">
    <name type="scientific">Stylonychia lemnae</name>
    <name type="common">Ciliate</name>
    <dbReference type="NCBI Taxonomy" id="5949"/>
    <lineage>
        <taxon>Eukaryota</taxon>
        <taxon>Sar</taxon>
        <taxon>Alveolata</taxon>
        <taxon>Ciliophora</taxon>
        <taxon>Intramacronucleata</taxon>
        <taxon>Spirotrichea</taxon>
        <taxon>Stichotrichia</taxon>
        <taxon>Sporadotrichida</taxon>
        <taxon>Oxytrichidae</taxon>
        <taxon>Stylonychinae</taxon>
        <taxon>Stylonychia</taxon>
    </lineage>
</organism>
<keyword evidence="4 7" id="KW-0833">Ubl conjugation pathway</keyword>
<evidence type="ECO:0000259" key="9">
    <source>
        <dbReference type="PROSITE" id="PS52048"/>
    </source>
</evidence>
<dbReference type="OrthoDB" id="427186at2759"/>
<feature type="site" description="Important for enzyme activity" evidence="7">
    <location>
        <position position="189"/>
    </location>
</feature>
<dbReference type="GO" id="GO:0004843">
    <property type="term" value="F:cysteine-type deubiquitinase activity"/>
    <property type="evidence" value="ECO:0007669"/>
    <property type="project" value="UniProtKB-UniRule"/>
</dbReference>
<accession>A0A078AAT5</accession>
<protein>
    <recommendedName>
        <fullName evidence="8">Ubiquitin carboxyl-terminal hydrolase</fullName>
        <ecNumber evidence="8">3.4.19.12</ecNumber>
    </recommendedName>
</protein>
<evidence type="ECO:0000256" key="8">
    <source>
        <dbReference type="RuleBase" id="RU361215"/>
    </source>
</evidence>
<dbReference type="PRINTS" id="PR00707">
    <property type="entry name" value="UBCTHYDRLASE"/>
</dbReference>
<dbReference type="GO" id="GO:0006511">
    <property type="term" value="P:ubiquitin-dependent protein catabolic process"/>
    <property type="evidence" value="ECO:0007669"/>
    <property type="project" value="UniProtKB-UniRule"/>
</dbReference>
<feature type="domain" description="UCH catalytic" evidence="9">
    <location>
        <begin position="8"/>
        <end position="234"/>
    </location>
</feature>
<keyword evidence="3 7" id="KW-0645">Protease</keyword>
<reference evidence="10 11" key="1">
    <citation type="submission" date="2014-06" db="EMBL/GenBank/DDBJ databases">
        <authorList>
            <person name="Swart Estienne"/>
        </authorList>
    </citation>
    <scope>NUCLEOTIDE SEQUENCE [LARGE SCALE GENOMIC DNA]</scope>
    <source>
        <strain evidence="10 11">130c</strain>
    </source>
</reference>
<dbReference type="Gene3D" id="3.40.532.10">
    <property type="entry name" value="Peptidase C12, ubiquitin carboxyl-terminal hydrolase"/>
    <property type="match status" value="1"/>
</dbReference>
<sequence>MEQPDGFNWPPLKTDPDILSEYMHSIGLPEDWVVEPVISIDEEQLPYINRPVVAFILALGDYEEKKQASSELGHVETSFFMKQTDSLNNTCGIIAFIHSVLNNLDKFSLTEGSILQKYYTATKDLSPEERAASLESNIDLQAIHKQYANATAAVAADDDDESGSDSDESVMHHFITFVLNKNGQIVELDDTNSGPVVVKDHSDDFIQDMAQIILEKIENGDYSEENFKIFTLNKDNME</sequence>
<dbReference type="PANTHER" id="PTHR10589:SF17">
    <property type="entry name" value="UBIQUITIN CARBOXYL-TERMINAL HYDROLASE"/>
    <property type="match status" value="1"/>
</dbReference>
<proteinExistence type="inferred from homology"/>
<dbReference type="PROSITE" id="PS52048">
    <property type="entry name" value="UCH_DOMAIN"/>
    <property type="match status" value="1"/>
</dbReference>
<dbReference type="GO" id="GO:0005737">
    <property type="term" value="C:cytoplasm"/>
    <property type="evidence" value="ECO:0007669"/>
    <property type="project" value="TreeGrafter"/>
</dbReference>
<keyword evidence="11" id="KW-1185">Reference proteome</keyword>
<evidence type="ECO:0000256" key="5">
    <source>
        <dbReference type="ARBA" id="ARBA00022801"/>
    </source>
</evidence>
<evidence type="ECO:0000256" key="2">
    <source>
        <dbReference type="ARBA" id="ARBA00009326"/>
    </source>
</evidence>
<dbReference type="PANTHER" id="PTHR10589">
    <property type="entry name" value="UBIQUITIN CARBOXYL-TERMINAL HYDROLASE"/>
    <property type="match status" value="1"/>
</dbReference>
<gene>
    <name evidence="10" type="primary">Contig18057.g19191</name>
    <name evidence="10" type="ORF">STYLEM_7705</name>
</gene>
<dbReference type="SUPFAM" id="SSF54001">
    <property type="entry name" value="Cysteine proteinases"/>
    <property type="match status" value="1"/>
</dbReference>
<dbReference type="EC" id="3.4.19.12" evidence="8"/>
<name>A0A078AAT5_STYLE</name>
<dbReference type="InParanoid" id="A0A078AAT5"/>
<evidence type="ECO:0000313" key="11">
    <source>
        <dbReference type="Proteomes" id="UP000039865"/>
    </source>
</evidence>
<dbReference type="Proteomes" id="UP000039865">
    <property type="component" value="Unassembled WGS sequence"/>
</dbReference>
<dbReference type="AlphaFoldDB" id="A0A078AAT5"/>
<evidence type="ECO:0000313" key="10">
    <source>
        <dbReference type="EMBL" id="CDW78722.1"/>
    </source>
</evidence>
<dbReference type="Pfam" id="PF01088">
    <property type="entry name" value="Peptidase_C12"/>
    <property type="match status" value="1"/>
</dbReference>
<dbReference type="GO" id="GO:0016579">
    <property type="term" value="P:protein deubiquitination"/>
    <property type="evidence" value="ECO:0007669"/>
    <property type="project" value="TreeGrafter"/>
</dbReference>
<evidence type="ECO:0000256" key="6">
    <source>
        <dbReference type="ARBA" id="ARBA00022807"/>
    </source>
</evidence>
<dbReference type="InterPro" id="IPR001578">
    <property type="entry name" value="Peptidase_C12_UCH"/>
</dbReference>
<comment type="similarity">
    <text evidence="2 7 8">Belongs to the peptidase C12 family.</text>
</comment>
<dbReference type="OMA" id="QLSTIMG"/>
<evidence type="ECO:0000256" key="3">
    <source>
        <dbReference type="ARBA" id="ARBA00022670"/>
    </source>
</evidence>
<evidence type="ECO:0000256" key="1">
    <source>
        <dbReference type="ARBA" id="ARBA00000707"/>
    </source>
</evidence>
<dbReference type="InterPro" id="IPR038765">
    <property type="entry name" value="Papain-like_cys_pep_sf"/>
</dbReference>
<dbReference type="EMBL" id="CCKQ01007362">
    <property type="protein sequence ID" value="CDW78722.1"/>
    <property type="molecule type" value="Genomic_DNA"/>
</dbReference>
<keyword evidence="6 7" id="KW-0788">Thiol protease</keyword>
<feature type="active site" description="Proton donor" evidence="7">
    <location>
        <position position="173"/>
    </location>
</feature>
<dbReference type="InterPro" id="IPR036959">
    <property type="entry name" value="Peptidase_C12_UCH_sf"/>
</dbReference>
<feature type="active site" description="Nucleophile" evidence="7">
    <location>
        <position position="91"/>
    </location>
</feature>
<keyword evidence="5 7" id="KW-0378">Hydrolase</keyword>
<feature type="site" description="Transition state stabilizer" evidence="7">
    <location>
        <position position="83"/>
    </location>
</feature>
<evidence type="ECO:0000256" key="4">
    <source>
        <dbReference type="ARBA" id="ARBA00022786"/>
    </source>
</evidence>